<evidence type="ECO:0000313" key="12">
    <source>
        <dbReference type="Proteomes" id="UP000818624"/>
    </source>
</evidence>
<keyword evidence="4" id="KW-0863">Zinc-finger</keyword>
<evidence type="ECO:0000259" key="10">
    <source>
        <dbReference type="PROSITE" id="PS50802"/>
    </source>
</evidence>
<evidence type="ECO:0000256" key="3">
    <source>
        <dbReference type="ARBA" id="ARBA00022723"/>
    </source>
</evidence>
<organism evidence="11 12">
    <name type="scientific">Malassezia furfur</name>
    <name type="common">Pityriasis versicolor infection agent</name>
    <name type="synonym">Pityrosporum furfur</name>
    <dbReference type="NCBI Taxonomy" id="55194"/>
    <lineage>
        <taxon>Eukaryota</taxon>
        <taxon>Fungi</taxon>
        <taxon>Dikarya</taxon>
        <taxon>Basidiomycota</taxon>
        <taxon>Ustilaginomycotina</taxon>
        <taxon>Malasseziomycetes</taxon>
        <taxon>Malasseziales</taxon>
        <taxon>Malasseziaceae</taxon>
        <taxon>Malassezia</taxon>
    </lineage>
</organism>
<dbReference type="InterPro" id="IPR003323">
    <property type="entry name" value="OTU_dom"/>
</dbReference>
<dbReference type="InterPro" id="IPR057766">
    <property type="entry name" value="Znf-C2H2_OTU1-like_C"/>
</dbReference>
<dbReference type="PANTHER" id="PTHR13312">
    <property type="entry name" value="HIV-INDUCED PROTEIN-7-LIKE PROTEASE"/>
    <property type="match status" value="1"/>
</dbReference>
<evidence type="ECO:0000256" key="1">
    <source>
        <dbReference type="ARBA" id="ARBA00000707"/>
    </source>
</evidence>
<dbReference type="Pfam" id="PF21403">
    <property type="entry name" value="OTU1_UBXL"/>
    <property type="match status" value="1"/>
</dbReference>
<evidence type="ECO:0000256" key="8">
    <source>
        <dbReference type="ARBA" id="ARBA00022833"/>
    </source>
</evidence>
<keyword evidence="3" id="KW-0479">Metal-binding</keyword>
<gene>
    <name evidence="11" type="primary">OTU1</name>
    <name evidence="11" type="ORF">GLX27_000567</name>
</gene>
<dbReference type="Gene3D" id="3.90.70.80">
    <property type="match status" value="1"/>
</dbReference>
<evidence type="ECO:0000256" key="4">
    <source>
        <dbReference type="ARBA" id="ARBA00022771"/>
    </source>
</evidence>
<keyword evidence="6 9" id="KW-0378">Hydrolase</keyword>
<dbReference type="PANTHER" id="PTHR13312:SF0">
    <property type="entry name" value="UBIQUITIN THIOESTERASE OTU1"/>
    <property type="match status" value="1"/>
</dbReference>
<evidence type="ECO:0000256" key="5">
    <source>
        <dbReference type="ARBA" id="ARBA00022786"/>
    </source>
</evidence>
<evidence type="ECO:0000313" key="11">
    <source>
        <dbReference type="EMBL" id="WFD45940.1"/>
    </source>
</evidence>
<evidence type="ECO:0000256" key="2">
    <source>
        <dbReference type="ARBA" id="ARBA00022670"/>
    </source>
</evidence>
<proteinExistence type="predicted"/>
<keyword evidence="7 9" id="KW-0788">Thiol protease</keyword>
<reference evidence="11 12" key="1">
    <citation type="journal article" date="2020" name="Elife">
        <title>Loss of centromere function drives karyotype evolution in closely related Malassezia species.</title>
        <authorList>
            <person name="Sankaranarayanan S.R."/>
            <person name="Ianiri G."/>
            <person name="Coelho M.A."/>
            <person name="Reza M.H."/>
            <person name="Thimmappa B.C."/>
            <person name="Ganguly P."/>
            <person name="Vadnala R.N."/>
            <person name="Sun S."/>
            <person name="Siddharthan R."/>
            <person name="Tellgren-Roth C."/>
            <person name="Dawson T.L."/>
            <person name="Heitman J."/>
            <person name="Sanyal K."/>
        </authorList>
    </citation>
    <scope>NUCLEOTIDE SEQUENCE [LARGE SCALE GENOMIC DNA]</scope>
    <source>
        <strain evidence="11">CBS14141</strain>
    </source>
</reference>
<dbReference type="PROSITE" id="PS50802">
    <property type="entry name" value="OTU"/>
    <property type="match status" value="1"/>
</dbReference>
<sequence length="304" mass="33873">MLRIRSPQGVHTFRMQTEPPSTLADLQSYIASVTQIPIEHQNIKLGVPPRKLAQGAVNSADVLQKAPLNLQAGDSVTVEVSSAPVPQPRSSPQVPYGNGSVLRLHTIPDDNSCLFHALSYVQTQHTSDTQSQSMRELAVRLLRAAPTEYSDAMLGEPREAYMHKLLQPKTWGGGVELALFAAHFRAEIWCWDVKHGVCHRFGEDGAYPTLWILSYAGIHYDVIEQERQSDTGPEHVTAFDRSATAELRAACERLVRELQQQHYYTDMASVATQCRTCHTKLYGEKDIAMHAQRTGHTDFGEQAT</sequence>
<dbReference type="SUPFAM" id="SSF54001">
    <property type="entry name" value="Cysteine proteinases"/>
    <property type="match status" value="1"/>
</dbReference>
<keyword evidence="5 9" id="KW-0833">Ubl conjugation pathway</keyword>
<comment type="catalytic activity">
    <reaction evidence="1 9">
        <text>Thiol-dependent hydrolysis of ester, thioester, amide, peptide and isopeptide bonds formed by the C-terminal Gly of ubiquitin (a 76-residue protein attached to proteins as an intracellular targeting signal).</text>
        <dbReference type="EC" id="3.4.19.12"/>
    </reaction>
</comment>
<name>A0ABY8EJU9_MALFU</name>
<dbReference type="InterPro" id="IPR038765">
    <property type="entry name" value="Papain-like_cys_pep_sf"/>
</dbReference>
<evidence type="ECO:0000256" key="6">
    <source>
        <dbReference type="ARBA" id="ARBA00022801"/>
    </source>
</evidence>
<keyword evidence="2 11" id="KW-0645">Protease</keyword>
<accession>A0ABY8EJU9</accession>
<dbReference type="GO" id="GO:0008233">
    <property type="term" value="F:peptidase activity"/>
    <property type="evidence" value="ECO:0007669"/>
    <property type="project" value="UniProtKB-KW"/>
</dbReference>
<keyword evidence="8" id="KW-0862">Zinc</keyword>
<dbReference type="GO" id="GO:0006508">
    <property type="term" value="P:proteolysis"/>
    <property type="evidence" value="ECO:0007669"/>
    <property type="project" value="UniProtKB-KW"/>
</dbReference>
<dbReference type="EC" id="3.4.19.12" evidence="9"/>
<comment type="function">
    <text evidence="9">Hydrolase that can remove conjugated ubiquitin from proteins and may therefore play an important regulatory role at the level of protein turnover by preventing degradation.</text>
</comment>
<keyword evidence="9" id="KW-0963">Cytoplasm</keyword>
<dbReference type="Proteomes" id="UP000818624">
    <property type="component" value="Chromosome 1"/>
</dbReference>
<dbReference type="Pfam" id="PF24560">
    <property type="entry name" value="zf-C2H2_OTU1_C"/>
    <property type="match status" value="1"/>
</dbReference>
<evidence type="ECO:0000256" key="9">
    <source>
        <dbReference type="RuleBase" id="RU367104"/>
    </source>
</evidence>
<feature type="domain" description="OTU" evidence="10">
    <location>
        <begin position="102"/>
        <end position="226"/>
    </location>
</feature>
<evidence type="ECO:0000256" key="7">
    <source>
        <dbReference type="ARBA" id="ARBA00022807"/>
    </source>
</evidence>
<dbReference type="CDD" id="cd22745">
    <property type="entry name" value="OTU_OTU1"/>
    <property type="match status" value="1"/>
</dbReference>
<dbReference type="EMBL" id="CP046234">
    <property type="protein sequence ID" value="WFD45940.1"/>
    <property type="molecule type" value="Genomic_DNA"/>
</dbReference>
<dbReference type="Pfam" id="PF02338">
    <property type="entry name" value="OTU"/>
    <property type="match status" value="1"/>
</dbReference>
<dbReference type="InterPro" id="IPR048857">
    <property type="entry name" value="OTU1_Ubl"/>
</dbReference>
<protein>
    <recommendedName>
        <fullName evidence="9">Ubiquitin thioesterase OTU</fullName>
        <ecNumber evidence="9">3.4.19.12</ecNumber>
    </recommendedName>
</protein>
<comment type="subcellular location">
    <subcellularLocation>
        <location evidence="9">Cytoplasm</location>
    </subcellularLocation>
</comment>
<dbReference type="Gene3D" id="3.10.20.90">
    <property type="entry name" value="Phosphatidylinositol 3-kinase Catalytic Subunit, Chain A, domain 1"/>
    <property type="match status" value="1"/>
</dbReference>
<keyword evidence="12" id="KW-1185">Reference proteome</keyword>